<dbReference type="EMBL" id="JBHSYS010000003">
    <property type="protein sequence ID" value="MFC6958139.1"/>
    <property type="molecule type" value="Genomic_DNA"/>
</dbReference>
<evidence type="ECO:0000256" key="1">
    <source>
        <dbReference type="SAM" id="MobiDB-lite"/>
    </source>
</evidence>
<sequence length="149" mass="16240">MQHSARQGAPEAEAPEHGRGLPRQDRTAPPRRSRHTAEPAAPGPQGSMVVPIPARSRRARREEPSKLFSLEEPPPLEAPAGITEITGWHLASLMWRDHLPEQLLGIDCASCKQAWPCDTWKIADDLLTECCEAAGGAPAAARQHHLTQS</sequence>
<feature type="region of interest" description="Disordered" evidence="1">
    <location>
        <begin position="1"/>
        <end position="78"/>
    </location>
</feature>
<protein>
    <submittedName>
        <fullName evidence="2">Uncharacterized protein</fullName>
    </submittedName>
</protein>
<dbReference type="RefSeq" id="WP_382346364.1">
    <property type="nucleotide sequence ID" value="NZ_JBHMBP010000001.1"/>
</dbReference>
<organism evidence="2 3">
    <name type="scientific">Glycomyces mayteni</name>
    <dbReference type="NCBI Taxonomy" id="543887"/>
    <lineage>
        <taxon>Bacteria</taxon>
        <taxon>Bacillati</taxon>
        <taxon>Actinomycetota</taxon>
        <taxon>Actinomycetes</taxon>
        <taxon>Glycomycetales</taxon>
        <taxon>Glycomycetaceae</taxon>
        <taxon>Glycomyces</taxon>
    </lineage>
</organism>
<proteinExistence type="predicted"/>
<keyword evidence="3" id="KW-1185">Reference proteome</keyword>
<evidence type="ECO:0000313" key="2">
    <source>
        <dbReference type="EMBL" id="MFC6958139.1"/>
    </source>
</evidence>
<accession>A0ABW2DB21</accession>
<dbReference type="Proteomes" id="UP001596470">
    <property type="component" value="Unassembled WGS sequence"/>
</dbReference>
<name>A0ABW2DB21_9ACTN</name>
<reference evidence="3" key="1">
    <citation type="journal article" date="2019" name="Int. J. Syst. Evol. Microbiol.">
        <title>The Global Catalogue of Microorganisms (GCM) 10K type strain sequencing project: providing services to taxonomists for standard genome sequencing and annotation.</title>
        <authorList>
            <consortium name="The Broad Institute Genomics Platform"/>
            <consortium name="The Broad Institute Genome Sequencing Center for Infectious Disease"/>
            <person name="Wu L."/>
            <person name="Ma J."/>
        </authorList>
    </citation>
    <scope>NUCLEOTIDE SEQUENCE [LARGE SCALE GENOMIC DNA]</scope>
    <source>
        <strain evidence="3">KACC 12634</strain>
    </source>
</reference>
<comment type="caution">
    <text evidence="2">The sequence shown here is derived from an EMBL/GenBank/DDBJ whole genome shotgun (WGS) entry which is preliminary data.</text>
</comment>
<gene>
    <name evidence="2" type="ORF">ACFQS3_13105</name>
</gene>
<evidence type="ECO:0000313" key="3">
    <source>
        <dbReference type="Proteomes" id="UP001596470"/>
    </source>
</evidence>
<feature type="compositionally biased region" description="Basic and acidic residues" evidence="1">
    <location>
        <begin position="14"/>
        <end position="28"/>
    </location>
</feature>